<organism evidence="3 4">
    <name type="scientific">Solirubrobacter phytolaccae</name>
    <dbReference type="NCBI Taxonomy" id="1404360"/>
    <lineage>
        <taxon>Bacteria</taxon>
        <taxon>Bacillati</taxon>
        <taxon>Actinomycetota</taxon>
        <taxon>Thermoleophilia</taxon>
        <taxon>Solirubrobacterales</taxon>
        <taxon>Solirubrobacteraceae</taxon>
        <taxon>Solirubrobacter</taxon>
    </lineage>
</organism>
<dbReference type="Proteomes" id="UP001147653">
    <property type="component" value="Unassembled WGS sequence"/>
</dbReference>
<name>A0A9X3S7G3_9ACTN</name>
<comment type="similarity">
    <text evidence="1">Belongs to the amidase family.</text>
</comment>
<dbReference type="PANTHER" id="PTHR11895">
    <property type="entry name" value="TRANSAMIDASE"/>
    <property type="match status" value="1"/>
</dbReference>
<gene>
    <name evidence="3" type="ORF">OJ997_02345</name>
</gene>
<evidence type="ECO:0000256" key="1">
    <source>
        <dbReference type="ARBA" id="ARBA00009199"/>
    </source>
</evidence>
<protein>
    <submittedName>
        <fullName evidence="3">Amidase</fullName>
    </submittedName>
</protein>
<dbReference type="EMBL" id="JAPDDP010000003">
    <property type="protein sequence ID" value="MDA0179121.1"/>
    <property type="molecule type" value="Genomic_DNA"/>
</dbReference>
<sequence>MVDTAFASAVEISALVRSGEASAREVTEAALRRIEALNPAINAFTAVEAERALAAADRVEPGDGQPFAGVPIAIKGNVPVEGYPLSSGSKFLDGFRPDHSAFLVQRLQEAGFVVVGITNLPEFAILPTTEPRFDGPTRNPWNLERTPGGSSGGSAAAVAAGLVPIAHGNDGGGSIRIPAACCGLVGLKPSRGRVSVGPDMGESFLACNGVLTRTVADTAHALDVIGGYEVGDANWAPKPPEPYATAMRRDPGKLRIAVTAANPLGVEPPADALAGVRTAAEILQGVGHEVEEVTPPFPPAEVLDAFINVFGPAIALGIESAVRINGREPGEDEIEPLSRAILDRARTTPAVAYLSTLAQLQGLARRLVAFFADYDVLLTPALGERPLKIGECHGCGEEPMRDLSRSGVFTPYTSLFNVTGQPAIAVPIGLGADGLPTGVQLIGRPLAEDRLLQLARQLEYANPWAHLRPPTSGAG</sequence>
<dbReference type="AlphaFoldDB" id="A0A9X3S7G3"/>
<comment type="caution">
    <text evidence="3">The sequence shown here is derived from an EMBL/GenBank/DDBJ whole genome shotgun (WGS) entry which is preliminary data.</text>
</comment>
<dbReference type="RefSeq" id="WP_270023387.1">
    <property type="nucleotide sequence ID" value="NZ_JAPDDP010000003.1"/>
</dbReference>
<dbReference type="PANTHER" id="PTHR11895:SF7">
    <property type="entry name" value="GLUTAMYL-TRNA(GLN) AMIDOTRANSFERASE SUBUNIT A, MITOCHONDRIAL"/>
    <property type="match status" value="1"/>
</dbReference>
<evidence type="ECO:0000259" key="2">
    <source>
        <dbReference type="Pfam" id="PF01425"/>
    </source>
</evidence>
<dbReference type="PROSITE" id="PS00571">
    <property type="entry name" value="AMIDASES"/>
    <property type="match status" value="1"/>
</dbReference>
<dbReference type="SUPFAM" id="SSF75304">
    <property type="entry name" value="Amidase signature (AS) enzymes"/>
    <property type="match status" value="1"/>
</dbReference>
<dbReference type="Pfam" id="PF01425">
    <property type="entry name" value="Amidase"/>
    <property type="match status" value="1"/>
</dbReference>
<reference evidence="3" key="1">
    <citation type="submission" date="2022-10" db="EMBL/GenBank/DDBJ databases">
        <title>The WGS of Solirubrobacter phytolaccae KCTC 29190.</title>
        <authorList>
            <person name="Jiang Z."/>
        </authorList>
    </citation>
    <scope>NUCLEOTIDE SEQUENCE</scope>
    <source>
        <strain evidence="3">KCTC 29190</strain>
    </source>
</reference>
<dbReference type="Gene3D" id="3.90.1300.10">
    <property type="entry name" value="Amidase signature (AS) domain"/>
    <property type="match status" value="1"/>
</dbReference>
<dbReference type="InterPro" id="IPR000120">
    <property type="entry name" value="Amidase"/>
</dbReference>
<dbReference type="InterPro" id="IPR036928">
    <property type="entry name" value="AS_sf"/>
</dbReference>
<evidence type="ECO:0000313" key="4">
    <source>
        <dbReference type="Proteomes" id="UP001147653"/>
    </source>
</evidence>
<keyword evidence="4" id="KW-1185">Reference proteome</keyword>
<dbReference type="GO" id="GO:0003824">
    <property type="term" value="F:catalytic activity"/>
    <property type="evidence" value="ECO:0007669"/>
    <property type="project" value="InterPro"/>
</dbReference>
<dbReference type="InterPro" id="IPR023631">
    <property type="entry name" value="Amidase_dom"/>
</dbReference>
<feature type="domain" description="Amidase" evidence="2">
    <location>
        <begin position="25"/>
        <end position="452"/>
    </location>
</feature>
<evidence type="ECO:0000313" key="3">
    <source>
        <dbReference type="EMBL" id="MDA0179121.1"/>
    </source>
</evidence>
<accession>A0A9X3S7G3</accession>
<dbReference type="InterPro" id="IPR020556">
    <property type="entry name" value="Amidase_CS"/>
</dbReference>
<proteinExistence type="inferred from homology"/>